<proteinExistence type="inferred from homology"/>
<dbReference type="PANTHER" id="PTHR46268:SF6">
    <property type="entry name" value="UNIVERSAL STRESS PROTEIN UP12"/>
    <property type="match status" value="1"/>
</dbReference>
<dbReference type="Gene3D" id="3.40.50.12370">
    <property type="match status" value="1"/>
</dbReference>
<evidence type="ECO:0000259" key="2">
    <source>
        <dbReference type="Pfam" id="PF00582"/>
    </source>
</evidence>
<dbReference type="KEGG" id="snep:Enr13x_59510"/>
<dbReference type="PANTHER" id="PTHR46268">
    <property type="entry name" value="STRESS RESPONSE PROTEIN NHAX"/>
    <property type="match status" value="1"/>
</dbReference>
<gene>
    <name evidence="3" type="ORF">Enr13x_59510</name>
</gene>
<protein>
    <submittedName>
        <fullName evidence="3">Universal stress protein UspE</fullName>
    </submittedName>
</protein>
<keyword evidence="4" id="KW-1185">Reference proteome</keyword>
<dbReference type="Gene3D" id="3.40.50.620">
    <property type="entry name" value="HUPs"/>
    <property type="match status" value="1"/>
</dbReference>
<dbReference type="InterPro" id="IPR006015">
    <property type="entry name" value="Universal_stress_UspA"/>
</dbReference>
<evidence type="ECO:0000313" key="3">
    <source>
        <dbReference type="EMBL" id="QDV46047.1"/>
    </source>
</evidence>
<dbReference type="OrthoDB" id="249659at2"/>
<evidence type="ECO:0000313" key="4">
    <source>
        <dbReference type="Proteomes" id="UP000319004"/>
    </source>
</evidence>
<dbReference type="Pfam" id="PF00582">
    <property type="entry name" value="Usp"/>
    <property type="match status" value="2"/>
</dbReference>
<dbReference type="EMBL" id="CP037423">
    <property type="protein sequence ID" value="QDV46047.1"/>
    <property type="molecule type" value="Genomic_DNA"/>
</dbReference>
<dbReference type="RefSeq" id="WP_145390229.1">
    <property type="nucleotide sequence ID" value="NZ_CP037423.1"/>
</dbReference>
<comment type="similarity">
    <text evidence="1">Belongs to the universal stress protein A family.</text>
</comment>
<evidence type="ECO:0000256" key="1">
    <source>
        <dbReference type="ARBA" id="ARBA00008791"/>
    </source>
</evidence>
<dbReference type="InterPro" id="IPR006016">
    <property type="entry name" value="UspA"/>
</dbReference>
<name>A0A518HZ33_9BACT</name>
<dbReference type="PRINTS" id="PR01438">
    <property type="entry name" value="UNVRSLSTRESS"/>
</dbReference>
<dbReference type="InterPro" id="IPR014729">
    <property type="entry name" value="Rossmann-like_a/b/a_fold"/>
</dbReference>
<reference evidence="3 4" key="1">
    <citation type="submission" date="2019-03" db="EMBL/GenBank/DDBJ databases">
        <title>Deep-cultivation of Planctomycetes and their phenomic and genomic characterization uncovers novel biology.</title>
        <authorList>
            <person name="Wiegand S."/>
            <person name="Jogler M."/>
            <person name="Boedeker C."/>
            <person name="Pinto D."/>
            <person name="Vollmers J."/>
            <person name="Rivas-Marin E."/>
            <person name="Kohn T."/>
            <person name="Peeters S.H."/>
            <person name="Heuer A."/>
            <person name="Rast P."/>
            <person name="Oberbeckmann S."/>
            <person name="Bunk B."/>
            <person name="Jeske O."/>
            <person name="Meyerdierks A."/>
            <person name="Storesund J.E."/>
            <person name="Kallscheuer N."/>
            <person name="Luecker S."/>
            <person name="Lage O.M."/>
            <person name="Pohl T."/>
            <person name="Merkel B.J."/>
            <person name="Hornburger P."/>
            <person name="Mueller R.-W."/>
            <person name="Bruemmer F."/>
            <person name="Labrenz M."/>
            <person name="Spormann A.M."/>
            <person name="Op den Camp H."/>
            <person name="Overmann J."/>
            <person name="Amann R."/>
            <person name="Jetten M.S.M."/>
            <person name="Mascher T."/>
            <person name="Medema M.H."/>
            <person name="Devos D.P."/>
            <person name="Kaster A.-K."/>
            <person name="Ovreas L."/>
            <person name="Rohde M."/>
            <person name="Galperin M.Y."/>
            <person name="Jogler C."/>
        </authorList>
    </citation>
    <scope>NUCLEOTIDE SEQUENCE [LARGE SCALE GENOMIC DNA]</scope>
    <source>
        <strain evidence="3 4">Enr13</strain>
    </source>
</reference>
<dbReference type="SUPFAM" id="SSF52402">
    <property type="entry name" value="Adenine nucleotide alpha hydrolases-like"/>
    <property type="match status" value="2"/>
</dbReference>
<dbReference type="Proteomes" id="UP000319004">
    <property type="component" value="Chromosome"/>
</dbReference>
<dbReference type="CDD" id="cd00293">
    <property type="entry name" value="USP-like"/>
    <property type="match status" value="2"/>
</dbReference>
<sequence length="277" mass="29855">MSAPARFILHPTDFSAQSHLAFAHALRLALSNESTLSLLHVGDDAYEDWDRFPAVRKTLVRWGLIAPDAKRRDIQEKLGVGVEKVIAEQKNVVEAITGFFQERPIDFMVLATSGRDGLASWLMPSKAEKIAHQTHVPTLFVPAGGHGCVSLETGAVNLDHVIVPVDQTPDSSEAIERGLRAISAFGSESAKLTLFHVGSTSMPDVRVPDGPWQVEQTVVPSGDPATEIIALASETKANLIAMVTDGAHGFMDVFRGTTTDKVVRHAPCPVLAIPTNN</sequence>
<organism evidence="3 4">
    <name type="scientific">Stieleria neptunia</name>
    <dbReference type="NCBI Taxonomy" id="2527979"/>
    <lineage>
        <taxon>Bacteria</taxon>
        <taxon>Pseudomonadati</taxon>
        <taxon>Planctomycetota</taxon>
        <taxon>Planctomycetia</taxon>
        <taxon>Pirellulales</taxon>
        <taxon>Pirellulaceae</taxon>
        <taxon>Stieleria</taxon>
    </lineage>
</organism>
<accession>A0A518HZ33</accession>
<feature type="domain" description="UspA" evidence="2">
    <location>
        <begin position="211"/>
        <end position="274"/>
    </location>
</feature>
<feature type="domain" description="UspA" evidence="2">
    <location>
        <begin position="8"/>
        <end position="142"/>
    </location>
</feature>
<dbReference type="AlphaFoldDB" id="A0A518HZ33"/>